<evidence type="ECO:0000256" key="7">
    <source>
        <dbReference type="ARBA" id="ARBA00023237"/>
    </source>
</evidence>
<dbReference type="GO" id="GO:0009279">
    <property type="term" value="C:cell outer membrane"/>
    <property type="evidence" value="ECO:0007669"/>
    <property type="project" value="UniProtKB-SubCell"/>
</dbReference>
<dbReference type="InterPro" id="IPR036942">
    <property type="entry name" value="Beta-barrel_TonB_sf"/>
</dbReference>
<dbReference type="InterPro" id="IPR039426">
    <property type="entry name" value="TonB-dep_rcpt-like"/>
</dbReference>
<evidence type="ECO:0000256" key="1">
    <source>
        <dbReference type="ARBA" id="ARBA00004571"/>
    </source>
</evidence>
<evidence type="ECO:0000256" key="5">
    <source>
        <dbReference type="ARBA" id="ARBA00023077"/>
    </source>
</evidence>
<dbReference type="PANTHER" id="PTHR30069:SF49">
    <property type="entry name" value="OUTER MEMBRANE PROTEIN C"/>
    <property type="match status" value="1"/>
</dbReference>
<keyword evidence="4" id="KW-0812">Transmembrane</keyword>
<dbReference type="PANTHER" id="PTHR30069">
    <property type="entry name" value="TONB-DEPENDENT OUTER MEMBRANE RECEPTOR"/>
    <property type="match status" value="1"/>
</dbReference>
<proteinExistence type="predicted"/>
<keyword evidence="2" id="KW-0813">Transport</keyword>
<comment type="subcellular location">
    <subcellularLocation>
        <location evidence="1">Cell outer membrane</location>
        <topology evidence="1">Multi-pass membrane protein</topology>
    </subcellularLocation>
</comment>
<keyword evidence="3" id="KW-1134">Transmembrane beta strand</keyword>
<sequence length="167" mass="18222">MIADMNGDPTPLRWDNVDSRLIGDDMDVGYDFDGPLRIDGVANYVRGTRRDIDDNLYRIAPPNVTVGLTFEASIWSVTVEGRAVVKQSKVSATDSEATTGGYALLSLYGDWQVKDNVTLSAGVENVFDEVYQDHLSGYNRNGFGGIPVGERIPSSGRGLFSRLSVVK</sequence>
<dbReference type="EMBL" id="BMZH01000005">
    <property type="protein sequence ID" value="GHA92436.1"/>
    <property type="molecule type" value="Genomic_DNA"/>
</dbReference>
<evidence type="ECO:0000256" key="2">
    <source>
        <dbReference type="ARBA" id="ARBA00022448"/>
    </source>
</evidence>
<evidence type="ECO:0000256" key="4">
    <source>
        <dbReference type="ARBA" id="ARBA00022692"/>
    </source>
</evidence>
<protein>
    <recommendedName>
        <fullName evidence="8">TonB-dependent receptor-like beta-barrel domain-containing protein</fullName>
    </recommendedName>
</protein>
<evidence type="ECO:0000313" key="10">
    <source>
        <dbReference type="Proteomes" id="UP000634004"/>
    </source>
</evidence>
<dbReference type="Proteomes" id="UP000634004">
    <property type="component" value="Unassembled WGS sequence"/>
</dbReference>
<dbReference type="GO" id="GO:0015344">
    <property type="term" value="F:siderophore uptake transmembrane transporter activity"/>
    <property type="evidence" value="ECO:0007669"/>
    <property type="project" value="TreeGrafter"/>
</dbReference>
<dbReference type="AlphaFoldDB" id="A0A8J3CRS7"/>
<evidence type="ECO:0000259" key="8">
    <source>
        <dbReference type="Pfam" id="PF00593"/>
    </source>
</evidence>
<dbReference type="Gene3D" id="2.40.170.20">
    <property type="entry name" value="TonB-dependent receptor, beta-barrel domain"/>
    <property type="match status" value="1"/>
</dbReference>
<name>A0A8J3CRS7_9PROT</name>
<reference evidence="9" key="1">
    <citation type="journal article" date="2014" name="Int. J. Syst. Evol. Microbiol.">
        <title>Complete genome sequence of Corynebacterium casei LMG S-19264T (=DSM 44701T), isolated from a smear-ripened cheese.</title>
        <authorList>
            <consortium name="US DOE Joint Genome Institute (JGI-PGF)"/>
            <person name="Walter F."/>
            <person name="Albersmeier A."/>
            <person name="Kalinowski J."/>
            <person name="Ruckert C."/>
        </authorList>
    </citation>
    <scope>NUCLEOTIDE SEQUENCE</scope>
    <source>
        <strain evidence="9">KCTC 32513</strain>
    </source>
</reference>
<dbReference type="GO" id="GO:0044718">
    <property type="term" value="P:siderophore transmembrane transport"/>
    <property type="evidence" value="ECO:0007669"/>
    <property type="project" value="TreeGrafter"/>
</dbReference>
<organism evidence="9 10">
    <name type="scientific">Algimonas arctica</name>
    <dbReference type="NCBI Taxonomy" id="1479486"/>
    <lineage>
        <taxon>Bacteria</taxon>
        <taxon>Pseudomonadati</taxon>
        <taxon>Pseudomonadota</taxon>
        <taxon>Alphaproteobacteria</taxon>
        <taxon>Maricaulales</taxon>
        <taxon>Robiginitomaculaceae</taxon>
        <taxon>Algimonas</taxon>
    </lineage>
</organism>
<reference evidence="9" key="2">
    <citation type="submission" date="2020-09" db="EMBL/GenBank/DDBJ databases">
        <authorList>
            <person name="Sun Q."/>
            <person name="Kim S."/>
        </authorList>
    </citation>
    <scope>NUCLEOTIDE SEQUENCE</scope>
    <source>
        <strain evidence="9">KCTC 32513</strain>
    </source>
</reference>
<feature type="domain" description="TonB-dependent receptor-like beta-barrel" evidence="8">
    <location>
        <begin position="9"/>
        <end position="126"/>
    </location>
</feature>
<keyword evidence="5" id="KW-0798">TonB box</keyword>
<evidence type="ECO:0000256" key="3">
    <source>
        <dbReference type="ARBA" id="ARBA00022452"/>
    </source>
</evidence>
<keyword evidence="10" id="KW-1185">Reference proteome</keyword>
<evidence type="ECO:0000256" key="6">
    <source>
        <dbReference type="ARBA" id="ARBA00023136"/>
    </source>
</evidence>
<dbReference type="SUPFAM" id="SSF56935">
    <property type="entry name" value="Porins"/>
    <property type="match status" value="1"/>
</dbReference>
<keyword evidence="7" id="KW-0998">Cell outer membrane</keyword>
<evidence type="ECO:0000313" key="9">
    <source>
        <dbReference type="EMBL" id="GHA92436.1"/>
    </source>
</evidence>
<dbReference type="Pfam" id="PF00593">
    <property type="entry name" value="TonB_dep_Rec_b-barrel"/>
    <property type="match status" value="1"/>
</dbReference>
<gene>
    <name evidence="9" type="ORF">GCM10009069_14320</name>
</gene>
<comment type="caution">
    <text evidence="9">The sequence shown here is derived from an EMBL/GenBank/DDBJ whole genome shotgun (WGS) entry which is preliminary data.</text>
</comment>
<accession>A0A8J3CRS7</accession>
<dbReference type="InterPro" id="IPR000531">
    <property type="entry name" value="Beta-barrel_TonB"/>
</dbReference>
<keyword evidence="6" id="KW-0472">Membrane</keyword>